<feature type="transmembrane region" description="Helical" evidence="6">
    <location>
        <begin position="265"/>
        <end position="285"/>
    </location>
</feature>
<feature type="transmembrane region" description="Helical" evidence="6">
    <location>
        <begin position="355"/>
        <end position="377"/>
    </location>
</feature>
<dbReference type="OrthoDB" id="9814237at2"/>
<feature type="transmembrane region" description="Helical" evidence="6">
    <location>
        <begin position="69"/>
        <end position="93"/>
    </location>
</feature>
<evidence type="ECO:0000259" key="7">
    <source>
        <dbReference type="PROSITE" id="PS50850"/>
    </source>
</evidence>
<dbReference type="PANTHER" id="PTHR43124">
    <property type="entry name" value="PURINE EFFLUX PUMP PBUE"/>
    <property type="match status" value="1"/>
</dbReference>
<dbReference type="PROSITE" id="PS50850">
    <property type="entry name" value="MFS"/>
    <property type="match status" value="1"/>
</dbReference>
<dbReference type="AlphaFoldDB" id="A0A0N9I3U0"/>
<dbReference type="EMBL" id="CP012752">
    <property type="protein sequence ID" value="ALG09170.1"/>
    <property type="molecule type" value="Genomic_DNA"/>
</dbReference>
<dbReference type="PANTHER" id="PTHR43124:SF3">
    <property type="entry name" value="CHLORAMPHENICOL EFFLUX PUMP RV0191"/>
    <property type="match status" value="1"/>
</dbReference>
<keyword evidence="4 6" id="KW-1133">Transmembrane helix</keyword>
<dbReference type="Proteomes" id="UP000063699">
    <property type="component" value="Chromosome"/>
</dbReference>
<feature type="transmembrane region" description="Helical" evidence="6">
    <location>
        <begin position="127"/>
        <end position="146"/>
    </location>
</feature>
<name>A0A0N9I3U0_9PSEU</name>
<keyword evidence="9" id="KW-1185">Reference proteome</keyword>
<dbReference type="CDD" id="cd17324">
    <property type="entry name" value="MFS_NepI_like"/>
    <property type="match status" value="1"/>
</dbReference>
<evidence type="ECO:0000256" key="3">
    <source>
        <dbReference type="ARBA" id="ARBA00022692"/>
    </source>
</evidence>
<organism evidence="8 9">
    <name type="scientific">Kibdelosporangium phytohabitans</name>
    <dbReference type="NCBI Taxonomy" id="860235"/>
    <lineage>
        <taxon>Bacteria</taxon>
        <taxon>Bacillati</taxon>
        <taxon>Actinomycetota</taxon>
        <taxon>Actinomycetes</taxon>
        <taxon>Pseudonocardiales</taxon>
        <taxon>Pseudonocardiaceae</taxon>
        <taxon>Kibdelosporangium</taxon>
    </lineage>
</organism>
<dbReference type="GO" id="GO:0005886">
    <property type="term" value="C:plasma membrane"/>
    <property type="evidence" value="ECO:0007669"/>
    <property type="project" value="UniProtKB-SubCell"/>
</dbReference>
<proteinExistence type="predicted"/>
<feature type="transmembrane region" description="Helical" evidence="6">
    <location>
        <begin position="158"/>
        <end position="180"/>
    </location>
</feature>
<evidence type="ECO:0000256" key="4">
    <source>
        <dbReference type="ARBA" id="ARBA00022989"/>
    </source>
</evidence>
<keyword evidence="2" id="KW-1003">Cell membrane</keyword>
<dbReference type="InterPro" id="IPR036259">
    <property type="entry name" value="MFS_trans_sf"/>
</dbReference>
<dbReference type="RefSeq" id="WP_054291074.1">
    <property type="nucleotide sequence ID" value="NZ_CP012752.1"/>
</dbReference>
<evidence type="ECO:0000256" key="6">
    <source>
        <dbReference type="SAM" id="Phobius"/>
    </source>
</evidence>
<dbReference type="InterPro" id="IPR050189">
    <property type="entry name" value="MFS_Efflux_Transporters"/>
</dbReference>
<gene>
    <name evidence="8" type="ORF">AOZ06_21645</name>
</gene>
<evidence type="ECO:0000256" key="5">
    <source>
        <dbReference type="ARBA" id="ARBA00023136"/>
    </source>
</evidence>
<dbReference type="Gene3D" id="1.20.1250.20">
    <property type="entry name" value="MFS general substrate transporter like domains"/>
    <property type="match status" value="2"/>
</dbReference>
<feature type="transmembrane region" description="Helical" evidence="6">
    <location>
        <begin position="99"/>
        <end position="120"/>
    </location>
</feature>
<feature type="domain" description="Major facilitator superfamily (MFS) profile" evidence="7">
    <location>
        <begin position="4"/>
        <end position="379"/>
    </location>
</feature>
<reference evidence="8 9" key="1">
    <citation type="submission" date="2015-07" db="EMBL/GenBank/DDBJ databases">
        <title>Genome sequencing of Kibdelosporangium phytohabitans.</title>
        <authorList>
            <person name="Qin S."/>
            <person name="Xing K."/>
        </authorList>
    </citation>
    <scope>NUCLEOTIDE SEQUENCE [LARGE SCALE GENOMIC DNA]</scope>
    <source>
        <strain evidence="8 9">KLBMP1111</strain>
    </source>
</reference>
<dbReference type="InterPro" id="IPR011701">
    <property type="entry name" value="MFS"/>
</dbReference>
<feature type="transmembrane region" description="Helical" evidence="6">
    <location>
        <begin position="201"/>
        <end position="223"/>
    </location>
</feature>
<feature type="transmembrane region" description="Helical" evidence="6">
    <location>
        <begin position="322"/>
        <end position="343"/>
    </location>
</feature>
<feature type="transmembrane region" description="Helical" evidence="6">
    <location>
        <begin position="291"/>
        <end position="310"/>
    </location>
</feature>
<feature type="transmembrane region" description="Helical" evidence="6">
    <location>
        <begin position="42"/>
        <end position="62"/>
    </location>
</feature>
<feature type="transmembrane region" description="Helical" evidence="6">
    <location>
        <begin position="235"/>
        <end position="258"/>
    </location>
</feature>
<dbReference type="SUPFAM" id="SSF103473">
    <property type="entry name" value="MFS general substrate transporter"/>
    <property type="match status" value="1"/>
</dbReference>
<sequence length="386" mass="38143">MSLALVAMALSAFVMGTAEFVITGLLPEVAVGLEVSIPTAGLLISGYALAVVVGGPLCIAAGTRLPHRAMLLMSMGLFVAGNLICAIAPGYAVLMAGRVLAAFGQAAFLGIGSVVAANLVEPHLRSRAIAMVFTGITVANVFGSPLGTLVGQNLGWRATFWIITAIALATTGAVAALVPAQPKPTGGGLRGELAVFGLPQVWLTLAITTLGMGALFASFSYVAPLLTQVTGFSPGSLTLLLALYGVGLVAGNLVGGWFADRAQLATLFGGLAALTVVLFAFAALADAKIPTAILLALMGAAGFALVPAFMTRLIDKAGGAPTLAAAAGGSAANLGTSIGAYAGGLTISAGMGYTAPTVLGGVMAALGLGVAVLAAAAERRKQAVPA</sequence>
<dbReference type="Pfam" id="PF07690">
    <property type="entry name" value="MFS_1"/>
    <property type="match status" value="1"/>
</dbReference>
<dbReference type="InterPro" id="IPR020846">
    <property type="entry name" value="MFS_dom"/>
</dbReference>
<evidence type="ECO:0000256" key="1">
    <source>
        <dbReference type="ARBA" id="ARBA00004651"/>
    </source>
</evidence>
<dbReference type="STRING" id="860235.AOZ06_21645"/>
<comment type="subcellular location">
    <subcellularLocation>
        <location evidence="1">Cell membrane</location>
        <topology evidence="1">Multi-pass membrane protein</topology>
    </subcellularLocation>
</comment>
<accession>A0A0N9I3U0</accession>
<evidence type="ECO:0000256" key="2">
    <source>
        <dbReference type="ARBA" id="ARBA00022475"/>
    </source>
</evidence>
<dbReference type="KEGG" id="kphy:AOZ06_21645"/>
<evidence type="ECO:0000313" key="8">
    <source>
        <dbReference type="EMBL" id="ALG09170.1"/>
    </source>
</evidence>
<keyword evidence="5 6" id="KW-0472">Membrane</keyword>
<protein>
    <recommendedName>
        <fullName evidence="7">Major facilitator superfamily (MFS) profile domain-containing protein</fullName>
    </recommendedName>
</protein>
<evidence type="ECO:0000313" key="9">
    <source>
        <dbReference type="Proteomes" id="UP000063699"/>
    </source>
</evidence>
<keyword evidence="3 6" id="KW-0812">Transmembrane</keyword>
<dbReference type="GO" id="GO:0022857">
    <property type="term" value="F:transmembrane transporter activity"/>
    <property type="evidence" value="ECO:0007669"/>
    <property type="project" value="InterPro"/>
</dbReference>